<dbReference type="SUPFAM" id="SSF88713">
    <property type="entry name" value="Glycoside hydrolase/deacetylase"/>
    <property type="match status" value="1"/>
</dbReference>
<dbReference type="GO" id="GO:0005975">
    <property type="term" value="P:carbohydrate metabolic process"/>
    <property type="evidence" value="ECO:0007669"/>
    <property type="project" value="InterPro"/>
</dbReference>
<dbReference type="Pfam" id="PF01522">
    <property type="entry name" value="Polysacc_deac_1"/>
    <property type="match status" value="1"/>
</dbReference>
<dbReference type="EMBL" id="MLKD01000002">
    <property type="protein sequence ID" value="OQE30030.1"/>
    <property type="molecule type" value="Genomic_DNA"/>
</dbReference>
<dbReference type="InterPro" id="IPR011330">
    <property type="entry name" value="Glyco_hydro/deAcase_b/a-brl"/>
</dbReference>
<protein>
    <recommendedName>
        <fullName evidence="1">NodB homology domain-containing protein</fullName>
    </recommendedName>
</protein>
<dbReference type="Gene3D" id="3.20.20.370">
    <property type="entry name" value="Glycoside hydrolase/deacetylase"/>
    <property type="match status" value="1"/>
</dbReference>
<reference evidence="3" key="1">
    <citation type="journal article" date="2017" name="Nat. Microbiol.">
        <title>Global analysis of biosynthetic gene clusters reveals vast potential of secondary metabolite production in Penicillium species.</title>
        <authorList>
            <person name="Nielsen J.C."/>
            <person name="Grijseels S."/>
            <person name="Prigent S."/>
            <person name="Ji B."/>
            <person name="Dainat J."/>
            <person name="Nielsen K.F."/>
            <person name="Frisvad J.C."/>
            <person name="Workman M."/>
            <person name="Nielsen J."/>
        </authorList>
    </citation>
    <scope>NUCLEOTIDE SEQUENCE [LARGE SCALE GENOMIC DNA]</scope>
    <source>
        <strain evidence="3">IBT 24891</strain>
    </source>
</reference>
<comment type="caution">
    <text evidence="2">The sequence shown here is derived from an EMBL/GenBank/DDBJ whole genome shotgun (WGS) entry which is preliminary data.</text>
</comment>
<dbReference type="Proteomes" id="UP000191285">
    <property type="component" value="Unassembled WGS sequence"/>
</dbReference>
<dbReference type="GO" id="GO:0016810">
    <property type="term" value="F:hydrolase activity, acting on carbon-nitrogen (but not peptide) bonds"/>
    <property type="evidence" value="ECO:0007669"/>
    <property type="project" value="InterPro"/>
</dbReference>
<dbReference type="AlphaFoldDB" id="A0A1V6TVV1"/>
<evidence type="ECO:0000313" key="3">
    <source>
        <dbReference type="Proteomes" id="UP000191285"/>
    </source>
</evidence>
<keyword evidence="3" id="KW-1185">Reference proteome</keyword>
<dbReference type="InterPro" id="IPR037950">
    <property type="entry name" value="PgdA-like"/>
</dbReference>
<dbReference type="CDD" id="cd10938">
    <property type="entry name" value="CE4_HpPgdA_like"/>
    <property type="match status" value="1"/>
</dbReference>
<dbReference type="InterPro" id="IPR002509">
    <property type="entry name" value="NODB_dom"/>
</dbReference>
<accession>A0A1V6TVV1</accession>
<evidence type="ECO:0000313" key="2">
    <source>
        <dbReference type="EMBL" id="OQE30030.1"/>
    </source>
</evidence>
<gene>
    <name evidence="2" type="ORF">PENSTE_c002G08428</name>
</gene>
<name>A0A1V6TVV1_9EURO</name>
<dbReference type="OrthoDB" id="2125469at2759"/>
<evidence type="ECO:0000259" key="1">
    <source>
        <dbReference type="PROSITE" id="PS51677"/>
    </source>
</evidence>
<dbReference type="PANTHER" id="PTHR47561:SF1">
    <property type="entry name" value="POLYSACCHARIDE DEACETYLASE FAMILY PROTEIN (AFU_ORTHOLOGUE AFUA_6G05030)"/>
    <property type="match status" value="1"/>
</dbReference>
<organism evidence="2 3">
    <name type="scientific">Penicillium steckii</name>
    <dbReference type="NCBI Taxonomy" id="303698"/>
    <lineage>
        <taxon>Eukaryota</taxon>
        <taxon>Fungi</taxon>
        <taxon>Dikarya</taxon>
        <taxon>Ascomycota</taxon>
        <taxon>Pezizomycotina</taxon>
        <taxon>Eurotiomycetes</taxon>
        <taxon>Eurotiomycetidae</taxon>
        <taxon>Eurotiales</taxon>
        <taxon>Aspergillaceae</taxon>
        <taxon>Penicillium</taxon>
    </lineage>
</organism>
<dbReference type="STRING" id="303698.A0A1V6TVV1"/>
<proteinExistence type="predicted"/>
<feature type="domain" description="NodB homology" evidence="1">
    <location>
        <begin position="30"/>
        <end position="277"/>
    </location>
</feature>
<sequence length="300" mass="34220">MVKRVLVVYGVDVDAVSGWINTCSGHPAGPTDVSRGVFGATVGIDRILKLFDTYGIKGTWFVPGHSVESFTTQLKKVRDNGHEIGLHGYSHEFVATMNEQQQRDIMAKSVDVLTRFLGKKPRGWTAPAWDTSKDSIKILEEFGIEYDHSFMHHDCQPYYVPNGEENWKETNFKEQASTWMQPMTIMTPSKVVEIPANWHLDDWPPFVVSKSPNSHGFVDPDVIEKLWKKQFDYFYREYDTFIFPMTIHPQVSGKPQVIMMHENIIEHINSHEGVEWVTMEQIVDEFKSGRIPGATVEGGA</sequence>
<dbReference type="PANTHER" id="PTHR47561">
    <property type="entry name" value="POLYSACCHARIDE DEACETYLASE FAMILY PROTEIN (AFU_ORTHOLOGUE AFUA_6G05030)"/>
    <property type="match status" value="1"/>
</dbReference>
<dbReference type="PROSITE" id="PS51677">
    <property type="entry name" value="NODB"/>
    <property type="match status" value="1"/>
</dbReference>